<accession>A0AAV6LBM3</accession>
<gene>
    <name evidence="2" type="ORF">RHGRI_004982</name>
</gene>
<sequence length="296" mass="32282">MVSQAGSRTPPDSPGSTPPTRVPTSGSPAQRALEQARQNKRLRREAFGQEDEEDQLSIRSHLSKGNRPINVGDSTSSLETAIILAQALQLLADVTKEKESTLERLERTLVSHSIRAIQKILEVTARARRGEDDDTTENVGFHHCAQLECRLEMEEAKKIEAEESFVQAAEQLEKTSGDLKILEDNYGEAYNNGYDMATKDFEDQIPDITRKIWASYWKRCLEQAGVHEDSPLGTRPGPEGVDILMTPTEVDIGNGGIASDAVMTEVADPGQKEAEGSTPTESPLPAISTVGPTQSG</sequence>
<organism evidence="2 3">
    <name type="scientific">Rhododendron griersonianum</name>
    <dbReference type="NCBI Taxonomy" id="479676"/>
    <lineage>
        <taxon>Eukaryota</taxon>
        <taxon>Viridiplantae</taxon>
        <taxon>Streptophyta</taxon>
        <taxon>Embryophyta</taxon>
        <taxon>Tracheophyta</taxon>
        <taxon>Spermatophyta</taxon>
        <taxon>Magnoliopsida</taxon>
        <taxon>eudicotyledons</taxon>
        <taxon>Gunneridae</taxon>
        <taxon>Pentapetalae</taxon>
        <taxon>asterids</taxon>
        <taxon>Ericales</taxon>
        <taxon>Ericaceae</taxon>
        <taxon>Ericoideae</taxon>
        <taxon>Rhodoreae</taxon>
        <taxon>Rhododendron</taxon>
    </lineage>
</organism>
<dbReference type="Proteomes" id="UP000823749">
    <property type="component" value="Chromosome 2"/>
</dbReference>
<protein>
    <submittedName>
        <fullName evidence="2">Uncharacterized protein</fullName>
    </submittedName>
</protein>
<dbReference type="EMBL" id="JACTNZ010000002">
    <property type="protein sequence ID" value="KAG5562110.1"/>
    <property type="molecule type" value="Genomic_DNA"/>
</dbReference>
<feature type="compositionally biased region" description="Low complexity" evidence="1">
    <location>
        <begin position="1"/>
        <end position="10"/>
    </location>
</feature>
<keyword evidence="3" id="KW-1185">Reference proteome</keyword>
<feature type="region of interest" description="Disordered" evidence="1">
    <location>
        <begin position="266"/>
        <end position="296"/>
    </location>
</feature>
<feature type="compositionally biased region" description="Pro residues" evidence="1">
    <location>
        <begin position="11"/>
        <end position="21"/>
    </location>
</feature>
<proteinExistence type="predicted"/>
<reference evidence="2" key="1">
    <citation type="submission" date="2020-08" db="EMBL/GenBank/DDBJ databases">
        <title>Plant Genome Project.</title>
        <authorList>
            <person name="Zhang R.-G."/>
        </authorList>
    </citation>
    <scope>NUCLEOTIDE SEQUENCE</scope>
    <source>
        <strain evidence="2">WSP0</strain>
        <tissue evidence="2">Leaf</tissue>
    </source>
</reference>
<evidence type="ECO:0000313" key="3">
    <source>
        <dbReference type="Proteomes" id="UP000823749"/>
    </source>
</evidence>
<name>A0AAV6LBM3_9ERIC</name>
<feature type="region of interest" description="Disordered" evidence="1">
    <location>
        <begin position="1"/>
        <end position="71"/>
    </location>
</feature>
<evidence type="ECO:0000313" key="2">
    <source>
        <dbReference type="EMBL" id="KAG5562110.1"/>
    </source>
</evidence>
<comment type="caution">
    <text evidence="2">The sequence shown here is derived from an EMBL/GenBank/DDBJ whole genome shotgun (WGS) entry which is preliminary data.</text>
</comment>
<dbReference type="AlphaFoldDB" id="A0AAV6LBM3"/>
<evidence type="ECO:0000256" key="1">
    <source>
        <dbReference type="SAM" id="MobiDB-lite"/>
    </source>
</evidence>